<proteinExistence type="predicted"/>
<evidence type="ECO:0000313" key="3">
    <source>
        <dbReference type="Proteomes" id="UP001201262"/>
    </source>
</evidence>
<dbReference type="PANTHER" id="PTHR47129:SF1">
    <property type="entry name" value="NMRA-LIKE DOMAIN-CONTAINING PROTEIN"/>
    <property type="match status" value="1"/>
</dbReference>
<dbReference type="RefSeq" id="XP_046072143.1">
    <property type="nucleotide sequence ID" value="XM_046219040.1"/>
</dbReference>
<dbReference type="Proteomes" id="UP001201262">
    <property type="component" value="Unassembled WGS sequence"/>
</dbReference>
<dbReference type="Pfam" id="PF05368">
    <property type="entry name" value="NmrA"/>
    <property type="match status" value="1"/>
</dbReference>
<comment type="caution">
    <text evidence="2">The sequence shown here is derived from an EMBL/GenBank/DDBJ whole genome shotgun (WGS) entry which is preliminary data.</text>
</comment>
<dbReference type="SUPFAM" id="SSF51735">
    <property type="entry name" value="NAD(P)-binding Rossmann-fold domains"/>
    <property type="match status" value="1"/>
</dbReference>
<organism evidence="2 3">
    <name type="scientific">Talaromyces proteolyticus</name>
    <dbReference type="NCBI Taxonomy" id="1131652"/>
    <lineage>
        <taxon>Eukaryota</taxon>
        <taxon>Fungi</taxon>
        <taxon>Dikarya</taxon>
        <taxon>Ascomycota</taxon>
        <taxon>Pezizomycotina</taxon>
        <taxon>Eurotiomycetes</taxon>
        <taxon>Eurotiomycetidae</taxon>
        <taxon>Eurotiales</taxon>
        <taxon>Trichocomaceae</taxon>
        <taxon>Talaromyces</taxon>
        <taxon>Talaromyces sect. Bacilispori</taxon>
    </lineage>
</organism>
<name>A0AAD4Q0A5_9EURO</name>
<protein>
    <recommendedName>
        <fullName evidence="1">NmrA-like domain-containing protein</fullName>
    </recommendedName>
</protein>
<dbReference type="GeneID" id="70249327"/>
<accession>A0AAD4Q0A5</accession>
<reference evidence="2" key="1">
    <citation type="submission" date="2021-12" db="EMBL/GenBank/DDBJ databases">
        <title>Convergent genome expansion in fungi linked to evolution of root-endophyte symbiosis.</title>
        <authorList>
            <consortium name="DOE Joint Genome Institute"/>
            <person name="Ke Y.-H."/>
            <person name="Bonito G."/>
            <person name="Liao H.-L."/>
            <person name="Looney B."/>
            <person name="Rojas-Flechas A."/>
            <person name="Nash J."/>
            <person name="Hameed K."/>
            <person name="Schadt C."/>
            <person name="Martin F."/>
            <person name="Crous P.W."/>
            <person name="Miettinen O."/>
            <person name="Magnuson J.K."/>
            <person name="Labbe J."/>
            <person name="Jacobson D."/>
            <person name="Doktycz M.J."/>
            <person name="Veneault-Fourrey C."/>
            <person name="Kuo A."/>
            <person name="Mondo S."/>
            <person name="Calhoun S."/>
            <person name="Riley R."/>
            <person name="Ohm R."/>
            <person name="LaButti K."/>
            <person name="Andreopoulos B."/>
            <person name="Pangilinan J."/>
            <person name="Nolan M."/>
            <person name="Tritt A."/>
            <person name="Clum A."/>
            <person name="Lipzen A."/>
            <person name="Daum C."/>
            <person name="Barry K."/>
            <person name="Grigoriev I.V."/>
            <person name="Vilgalys R."/>
        </authorList>
    </citation>
    <scope>NUCLEOTIDE SEQUENCE</scope>
    <source>
        <strain evidence="2">PMI_201</strain>
    </source>
</reference>
<sequence length="311" mass="34714">MIVLTGTSGGLASVALETILEQKLLQPTEFRLSSWNGQTKSKKAIDAGIEVRRGDFKYPDTLVHAFEGAEALFLVSYPSVGEERFHYHRNAIDAAKAAGVRHILYTSLTFGGITGEQSHAGVMQAHIQTVRYLKASGLKWTILRFPTYNHLWNNFAGFLRLEEKGDAKVVIPDDGPNHWASREDLGEAAAQVIANWRDHESQTINFTGPQLLTISDIARLYSKYTGRQVDIEIVGTEKAIDYHKQHKTLPPEQEDFLSNWASWHVTLAKGETSFLDPALENLLGRKPKTVEAMSDQLFSSDSNALDTKDFN</sequence>
<dbReference type="EMBL" id="JAJTJA010000006">
    <property type="protein sequence ID" value="KAH8697442.1"/>
    <property type="molecule type" value="Genomic_DNA"/>
</dbReference>
<feature type="domain" description="NmrA-like" evidence="1">
    <location>
        <begin position="36"/>
        <end position="235"/>
    </location>
</feature>
<dbReference type="Gene3D" id="3.40.50.720">
    <property type="entry name" value="NAD(P)-binding Rossmann-like Domain"/>
    <property type="match status" value="1"/>
</dbReference>
<evidence type="ECO:0000259" key="1">
    <source>
        <dbReference type="Pfam" id="PF05368"/>
    </source>
</evidence>
<keyword evidence="3" id="KW-1185">Reference proteome</keyword>
<gene>
    <name evidence="2" type="ORF">BGW36DRAFT_407461</name>
</gene>
<dbReference type="InterPro" id="IPR008030">
    <property type="entry name" value="NmrA-like"/>
</dbReference>
<evidence type="ECO:0000313" key="2">
    <source>
        <dbReference type="EMBL" id="KAH8697442.1"/>
    </source>
</evidence>
<dbReference type="Gene3D" id="3.90.25.10">
    <property type="entry name" value="UDP-galactose 4-epimerase, domain 1"/>
    <property type="match status" value="1"/>
</dbReference>
<dbReference type="InterPro" id="IPR052718">
    <property type="entry name" value="NmrA-type_oxidoreductase"/>
</dbReference>
<dbReference type="InterPro" id="IPR036291">
    <property type="entry name" value="NAD(P)-bd_dom_sf"/>
</dbReference>
<dbReference type="PANTHER" id="PTHR47129">
    <property type="entry name" value="QUINONE OXIDOREDUCTASE 2"/>
    <property type="match status" value="1"/>
</dbReference>
<dbReference type="AlphaFoldDB" id="A0AAD4Q0A5"/>